<sequence>MGKTLVLAEKPSVGKDIARVLRCTKSGNGYLEGDKYVVTWALGHLVGLADPEAYGDHYKTWSMETLPMLPKEMKLVTLKGTGKQYGIVKELLGRKEVIDIIIATDAGREGELVARWILEKAHCKKPIKRLWISSVTDKAIREGFNKLEPGSRYDNLYKAAVCRAKGDWLVGLNVTRALTCRYNAQLSAGRVQSAALAMIVAREEAIKNFVAKPYYTLTAKAPGFELTHQASQQKRVWEEKEIDTLLQKCKGQKAEVIKVMESVKKQYAPGLYDLTELQRDANRLFGFSPKETLSIMQRLYESHKILTYPRTDSRYLSEDIVPTLKERLKSVAIGPYRGAASTLLNKGFKVNKSFVDNSKVSDHHAIIPTEETVLLAKLSQEERKIYDLVVKRFLSVLLPPILYNALQVEVKIGEEIFTAHGRNIIDKGWKMVYEQDETVEDDEDREDKEQKLPLLSKGEQLHILSLQKNKKLTKAPARFTEATLLSAMEKPHNYVQVDKQAAKTLGETGGIGTVATRADIIEKLYAMFYIEKSGKEIVPTSKGKQLIELVPEELKSPLLTAKWEMDLEKISKGKASDQSFMKEITAYSASLVQQVKNSKERYVHDNMTGKRCPECGKFLLEVKGKHGMMYVCQDRSCGYKETVSRFTNTRCPNCHKRLELRGEGEGQIYVCPTCTFREKAASFNKKYRSTPGKVDKKTVQNYLKKQQKEEEGNFAFAEAFAKFKK</sequence>
<evidence type="ECO:0000313" key="2">
    <source>
        <dbReference type="Proteomes" id="UP000224460"/>
    </source>
</evidence>
<protein>
    <submittedName>
        <fullName evidence="1">DNA topoisomerase III</fullName>
    </submittedName>
</protein>
<gene>
    <name evidence="1" type="ORF">CS063_02550</name>
</gene>
<keyword evidence="2" id="KW-1185">Reference proteome</keyword>
<dbReference type="Proteomes" id="UP000224460">
    <property type="component" value="Unassembled WGS sequence"/>
</dbReference>
<dbReference type="EMBL" id="PEDL01000001">
    <property type="protein sequence ID" value="PHV72376.1"/>
    <property type="molecule type" value="Genomic_DNA"/>
</dbReference>
<accession>A0AC61DGQ1</accession>
<evidence type="ECO:0000313" key="1">
    <source>
        <dbReference type="EMBL" id="PHV72376.1"/>
    </source>
</evidence>
<organism evidence="1 2">
    <name type="scientific">Sporanaerobium hydrogeniformans</name>
    <dbReference type="NCBI Taxonomy" id="3072179"/>
    <lineage>
        <taxon>Bacteria</taxon>
        <taxon>Bacillati</taxon>
        <taxon>Bacillota</taxon>
        <taxon>Clostridia</taxon>
        <taxon>Lachnospirales</taxon>
        <taxon>Lachnospiraceae</taxon>
        <taxon>Sporanaerobium</taxon>
    </lineage>
</organism>
<name>A0AC61DGQ1_9FIRM</name>
<reference evidence="1" key="1">
    <citation type="submission" date="2017-10" db="EMBL/GenBank/DDBJ databases">
        <title>Genome sequence of cellulolytic Lachnospiraceae bacterium XHS1971 isolated from hotspring sediment.</title>
        <authorList>
            <person name="Vasudevan G."/>
            <person name="Joshi A.J."/>
            <person name="Hivarkar S."/>
            <person name="Lanjekar V.B."/>
            <person name="Dhakephalkar P.K."/>
            <person name="Dagar S."/>
        </authorList>
    </citation>
    <scope>NUCLEOTIDE SEQUENCE</scope>
    <source>
        <strain evidence="1">XHS1971</strain>
    </source>
</reference>
<proteinExistence type="predicted"/>
<comment type="caution">
    <text evidence="1">The sequence shown here is derived from an EMBL/GenBank/DDBJ whole genome shotgun (WGS) entry which is preliminary data.</text>
</comment>